<protein>
    <recommendedName>
        <fullName evidence="2">DUF302 domain-containing protein</fullName>
    </recommendedName>
</protein>
<keyword evidence="4" id="KW-1185">Reference proteome</keyword>
<dbReference type="InterPro" id="IPR035923">
    <property type="entry name" value="TT1751-like_sf"/>
</dbReference>
<name>Q16DY9_ROSDO</name>
<dbReference type="PANTHER" id="PTHR38342:SF2">
    <property type="entry name" value="INNER MEMBRANE OR EXPORTED"/>
    <property type="match status" value="1"/>
</dbReference>
<dbReference type="Proteomes" id="UP000007029">
    <property type="component" value="Chromosome"/>
</dbReference>
<dbReference type="CDD" id="cd14797">
    <property type="entry name" value="DUF302"/>
    <property type="match status" value="2"/>
</dbReference>
<evidence type="ECO:0000256" key="1">
    <source>
        <dbReference type="SAM" id="SignalP"/>
    </source>
</evidence>
<dbReference type="InterPro" id="IPR005180">
    <property type="entry name" value="DUF302"/>
</dbReference>
<dbReference type="Pfam" id="PF03625">
    <property type="entry name" value="DUF302"/>
    <property type="match status" value="2"/>
</dbReference>
<dbReference type="STRING" id="375451.RD1_0068"/>
<dbReference type="SUPFAM" id="SSF103247">
    <property type="entry name" value="TT1751-like"/>
    <property type="match status" value="2"/>
</dbReference>
<evidence type="ECO:0000313" key="3">
    <source>
        <dbReference type="EMBL" id="ABG29804.1"/>
    </source>
</evidence>
<keyword evidence="1" id="KW-0732">Signal</keyword>
<proteinExistence type="predicted"/>
<feature type="domain" description="DUF302" evidence="2">
    <location>
        <begin position="193"/>
        <end position="255"/>
    </location>
</feature>
<evidence type="ECO:0000313" key="4">
    <source>
        <dbReference type="Proteomes" id="UP000007029"/>
    </source>
</evidence>
<dbReference type="PANTHER" id="PTHR38342">
    <property type="entry name" value="SLR5037 PROTEIN"/>
    <property type="match status" value="1"/>
</dbReference>
<dbReference type="HOGENOM" id="CLU_966272_0_0_5"/>
<feature type="signal peptide" evidence="1">
    <location>
        <begin position="1"/>
        <end position="22"/>
    </location>
</feature>
<dbReference type="Gene3D" id="3.30.310.70">
    <property type="entry name" value="TT1751-like domain"/>
    <property type="match status" value="2"/>
</dbReference>
<dbReference type="AlphaFoldDB" id="Q16DY9"/>
<reference evidence="3 4" key="1">
    <citation type="journal article" date="2007" name="J. Bacteriol.">
        <title>The complete genome sequence of Roseobacter denitrificans reveals a mixotrophic rather than photosynthetic metabolism.</title>
        <authorList>
            <person name="Swingley W.D."/>
            <person name="Sadekar S."/>
            <person name="Mastrian S.D."/>
            <person name="Matthies H.J."/>
            <person name="Hao J."/>
            <person name="Ramos H."/>
            <person name="Acharya C.R."/>
            <person name="Conrad A.L."/>
            <person name="Taylor H.L."/>
            <person name="Dejesa L.C."/>
            <person name="Shah M.K."/>
            <person name="O'huallachain M.E."/>
            <person name="Lince M.T."/>
            <person name="Blankenship R.E."/>
            <person name="Beatty J.T."/>
            <person name="Touchman J.W."/>
        </authorList>
    </citation>
    <scope>NUCLEOTIDE SEQUENCE [LARGE SCALE GENOMIC DNA]</scope>
    <source>
        <strain evidence="4">ATCC 33942 / OCh 114</strain>
    </source>
</reference>
<evidence type="ECO:0000259" key="2">
    <source>
        <dbReference type="Pfam" id="PF03625"/>
    </source>
</evidence>
<organism evidence="3 4">
    <name type="scientific">Roseobacter denitrificans (strain ATCC 33942 / OCh 114)</name>
    <name type="common">Erythrobacter sp. (strain OCh 114)</name>
    <name type="synonym">Roseobacter denitrificans</name>
    <dbReference type="NCBI Taxonomy" id="375451"/>
    <lineage>
        <taxon>Bacteria</taxon>
        <taxon>Pseudomonadati</taxon>
        <taxon>Pseudomonadota</taxon>
        <taxon>Alphaproteobacteria</taxon>
        <taxon>Rhodobacterales</taxon>
        <taxon>Roseobacteraceae</taxon>
        <taxon>Roseobacter</taxon>
    </lineage>
</organism>
<feature type="chain" id="PRO_5004184151" description="DUF302 domain-containing protein" evidence="1">
    <location>
        <begin position="23"/>
        <end position="287"/>
    </location>
</feature>
<dbReference type="eggNOG" id="COG3439">
    <property type="taxonomic scope" value="Bacteria"/>
</dbReference>
<feature type="domain" description="DUF302" evidence="2">
    <location>
        <begin position="52"/>
        <end position="111"/>
    </location>
</feature>
<accession>Q16DY9</accession>
<gene>
    <name evidence="3" type="ordered locus">RD1_0068</name>
</gene>
<sequence length="287" mass="30861">MHRFLTRALAWMFALTAMIAMAARADQAEVDELFTSVQAAVAAQGLNPVIEIDHARLAAAEGVEMPASRVQLFSDSAINASLMLENIRAGLDLPFRVLAFDQNGSTSLTYTSSAFLSQRHGLTDARALAAFDARLNDLVAHSERARVAPVPTLDVGPDFGIVELRSRYDVPETVARLKAAVTAQPDTIWFGEIDFQVEAAQLGISLVASRLLLFGGPAPGGVAMAEYPAIGLDAFCQKVFVYAGDDGNAVVIYNDIAALAKLHYGTSIDPHRMLNKRLRATFTPATE</sequence>
<dbReference type="KEGG" id="rde:RD1_0068"/>
<dbReference type="RefSeq" id="WP_011566426.1">
    <property type="nucleotide sequence ID" value="NC_008209.1"/>
</dbReference>
<dbReference type="EMBL" id="CP000362">
    <property type="protein sequence ID" value="ABG29804.1"/>
    <property type="molecule type" value="Genomic_DNA"/>
</dbReference>